<dbReference type="AlphaFoldDB" id="A0A834MCZ8"/>
<organism evidence="1 2">
    <name type="scientific">Rhynchophorus ferrugineus</name>
    <name type="common">Red palm weevil</name>
    <name type="synonym">Curculio ferrugineus</name>
    <dbReference type="NCBI Taxonomy" id="354439"/>
    <lineage>
        <taxon>Eukaryota</taxon>
        <taxon>Metazoa</taxon>
        <taxon>Ecdysozoa</taxon>
        <taxon>Arthropoda</taxon>
        <taxon>Hexapoda</taxon>
        <taxon>Insecta</taxon>
        <taxon>Pterygota</taxon>
        <taxon>Neoptera</taxon>
        <taxon>Endopterygota</taxon>
        <taxon>Coleoptera</taxon>
        <taxon>Polyphaga</taxon>
        <taxon>Cucujiformia</taxon>
        <taxon>Curculionidae</taxon>
        <taxon>Dryophthorinae</taxon>
        <taxon>Rhynchophorus</taxon>
    </lineage>
</organism>
<reference evidence="1" key="1">
    <citation type="submission" date="2020-08" db="EMBL/GenBank/DDBJ databases">
        <title>Genome sequencing and assembly of the red palm weevil Rhynchophorus ferrugineus.</title>
        <authorList>
            <person name="Dias G.B."/>
            <person name="Bergman C.M."/>
            <person name="Manee M."/>
        </authorList>
    </citation>
    <scope>NUCLEOTIDE SEQUENCE</scope>
    <source>
        <strain evidence="1">AA-2017</strain>
        <tissue evidence="1">Whole larva</tissue>
    </source>
</reference>
<keyword evidence="2" id="KW-1185">Reference proteome</keyword>
<protein>
    <submittedName>
        <fullName evidence="1">Uncharacterized protein</fullName>
    </submittedName>
</protein>
<evidence type="ECO:0000313" key="2">
    <source>
        <dbReference type="Proteomes" id="UP000625711"/>
    </source>
</evidence>
<sequence>MNRLFFLRAEFRRIFPLPGEVFGDGRRGRENEFEKLISNVGENVEESGKADRLAYELLIKRDYGRKMWAPAKDKAEVYKIPPGTLKIVTRGN</sequence>
<evidence type="ECO:0000313" key="1">
    <source>
        <dbReference type="EMBL" id="KAF7280016.1"/>
    </source>
</evidence>
<dbReference type="EMBL" id="JAACXV010000326">
    <property type="protein sequence ID" value="KAF7280016.1"/>
    <property type="molecule type" value="Genomic_DNA"/>
</dbReference>
<accession>A0A834MCZ8</accession>
<comment type="caution">
    <text evidence="1">The sequence shown here is derived from an EMBL/GenBank/DDBJ whole genome shotgun (WGS) entry which is preliminary data.</text>
</comment>
<dbReference type="Proteomes" id="UP000625711">
    <property type="component" value="Unassembled WGS sequence"/>
</dbReference>
<name>A0A834MCZ8_RHYFE</name>
<gene>
    <name evidence="1" type="ORF">GWI33_006489</name>
</gene>
<proteinExistence type="predicted"/>